<feature type="transmembrane region" description="Helical" evidence="1">
    <location>
        <begin position="170"/>
        <end position="189"/>
    </location>
</feature>
<protein>
    <recommendedName>
        <fullName evidence="4">ABC transporter permease</fullName>
    </recommendedName>
</protein>
<evidence type="ECO:0000313" key="2">
    <source>
        <dbReference type="EMBL" id="OGC45371.1"/>
    </source>
</evidence>
<dbReference type="Pfam" id="PF06182">
    <property type="entry name" value="ABC2_membrane_6"/>
    <property type="match status" value="1"/>
</dbReference>
<keyword evidence="1" id="KW-0812">Transmembrane</keyword>
<feature type="transmembrane region" description="Helical" evidence="1">
    <location>
        <begin position="31"/>
        <end position="52"/>
    </location>
</feature>
<evidence type="ECO:0000256" key="1">
    <source>
        <dbReference type="SAM" id="Phobius"/>
    </source>
</evidence>
<accession>A0A1F4UK78</accession>
<keyword evidence="1" id="KW-0472">Membrane</keyword>
<evidence type="ECO:0008006" key="4">
    <source>
        <dbReference type="Google" id="ProtNLM"/>
    </source>
</evidence>
<feature type="transmembrane region" description="Helical" evidence="1">
    <location>
        <begin position="235"/>
        <end position="258"/>
    </location>
</feature>
<comment type="caution">
    <text evidence="2">The sequence shown here is derived from an EMBL/GenBank/DDBJ whole genome shotgun (WGS) entry which is preliminary data.</text>
</comment>
<keyword evidence="1" id="KW-1133">Transmembrane helix</keyword>
<organism evidence="2 3">
    <name type="scientific">candidate division WWE3 bacterium RBG_19FT_COMBO_34_6</name>
    <dbReference type="NCBI Taxonomy" id="1802612"/>
    <lineage>
        <taxon>Bacteria</taxon>
        <taxon>Katanobacteria</taxon>
    </lineage>
</organism>
<dbReference type="EMBL" id="MEUV01000041">
    <property type="protein sequence ID" value="OGC45371.1"/>
    <property type="molecule type" value="Genomic_DNA"/>
</dbReference>
<evidence type="ECO:0000313" key="3">
    <source>
        <dbReference type="Proteomes" id="UP000178615"/>
    </source>
</evidence>
<feature type="transmembrane region" description="Helical" evidence="1">
    <location>
        <begin position="210"/>
        <end position="229"/>
    </location>
</feature>
<dbReference type="InterPro" id="IPR010390">
    <property type="entry name" value="ABC-2_transporter-like"/>
</dbReference>
<proteinExistence type="predicted"/>
<reference evidence="2 3" key="1">
    <citation type="journal article" date="2016" name="Nat. Commun.">
        <title>Thousands of microbial genomes shed light on interconnected biogeochemical processes in an aquifer system.</title>
        <authorList>
            <person name="Anantharaman K."/>
            <person name="Brown C.T."/>
            <person name="Hug L.A."/>
            <person name="Sharon I."/>
            <person name="Castelle C.J."/>
            <person name="Probst A.J."/>
            <person name="Thomas B.C."/>
            <person name="Singh A."/>
            <person name="Wilkins M.J."/>
            <person name="Karaoz U."/>
            <person name="Brodie E.L."/>
            <person name="Williams K.H."/>
            <person name="Hubbard S.S."/>
            <person name="Banfield J.F."/>
        </authorList>
    </citation>
    <scope>NUCLEOTIDE SEQUENCE [LARGE SCALE GENOMIC DNA]</scope>
</reference>
<dbReference type="PANTHER" id="PTHR36833">
    <property type="entry name" value="SLR0610 PROTEIN-RELATED"/>
    <property type="match status" value="1"/>
</dbReference>
<dbReference type="Proteomes" id="UP000178615">
    <property type="component" value="Unassembled WGS sequence"/>
</dbReference>
<feature type="transmembrane region" description="Helical" evidence="1">
    <location>
        <begin position="144"/>
        <end position="164"/>
    </location>
</feature>
<sequence>MNFTIKDHFNLLKANALNSYRVQTAYFFENWASLASTLFYVLTMVLFVKILYSNIKTFAGYTEAEMLFLMLISQLNFYVDWSWNTNNIMSLIESVRTGEMDIILSKPLPTLFYVTFRDIILINRVKDGVPNLLIMAFLVKWSEIHTNWILILISIVIFICGQIAWHCFRFIFALPVFFIGQSYSIYSISGTLGETQNIPLEGFRGKLRDIFVSAVPSLITAQMSVSVILGKSNPITMLIIAIAVASIFLILKSFAWIISLKNYSSASS</sequence>
<name>A0A1F4UK78_UNCKA</name>
<dbReference type="PANTHER" id="PTHR36833:SF1">
    <property type="entry name" value="INTEGRAL MEMBRANE TRANSPORT PROTEIN"/>
    <property type="match status" value="1"/>
</dbReference>
<dbReference type="AlphaFoldDB" id="A0A1F4UK78"/>
<gene>
    <name evidence="2" type="ORF">A2V49_00750</name>
</gene>